<keyword evidence="13" id="KW-1185">Reference proteome</keyword>
<dbReference type="SMART" id="SM00336">
    <property type="entry name" value="BBOX"/>
    <property type="match status" value="1"/>
</dbReference>
<keyword evidence="7 9" id="KW-0539">Nucleus</keyword>
<dbReference type="OMA" id="MEARCDY"/>
<evidence type="ECO:0000256" key="3">
    <source>
        <dbReference type="ARBA" id="ARBA00022723"/>
    </source>
</evidence>
<evidence type="ECO:0000259" key="11">
    <source>
        <dbReference type="PROSITE" id="PS51017"/>
    </source>
</evidence>
<gene>
    <name evidence="12" type="ORF">CEY00_Acc14998</name>
</gene>
<dbReference type="PANTHER" id="PTHR31717:SF46">
    <property type="entry name" value="CCT MOTIF FAMILY PROTEIN-RELATED"/>
    <property type="match status" value="1"/>
</dbReference>
<evidence type="ECO:0000256" key="9">
    <source>
        <dbReference type="PROSITE-ProRule" id="PRU00357"/>
    </source>
</evidence>
<keyword evidence="4" id="KW-0677">Repeat</keyword>
<reference evidence="13" key="2">
    <citation type="journal article" date="2018" name="BMC Genomics">
        <title>A manually annotated Actinidia chinensis var. chinensis (kiwifruit) genome highlights the challenges associated with draft genomes and gene prediction in plants.</title>
        <authorList>
            <person name="Pilkington S.M."/>
            <person name="Crowhurst R."/>
            <person name="Hilario E."/>
            <person name="Nardozza S."/>
            <person name="Fraser L."/>
            <person name="Peng Y."/>
            <person name="Gunaseelan K."/>
            <person name="Simpson R."/>
            <person name="Tahir J."/>
            <person name="Deroles S.C."/>
            <person name="Templeton K."/>
            <person name="Luo Z."/>
            <person name="Davy M."/>
            <person name="Cheng C."/>
            <person name="McNeilage M."/>
            <person name="Scaglione D."/>
            <person name="Liu Y."/>
            <person name="Zhang Q."/>
            <person name="Datson P."/>
            <person name="De Silva N."/>
            <person name="Gardiner S.E."/>
            <person name="Bassett H."/>
            <person name="Chagne D."/>
            <person name="McCallum J."/>
            <person name="Dzierzon H."/>
            <person name="Deng C."/>
            <person name="Wang Y.Y."/>
            <person name="Barron L."/>
            <person name="Manako K."/>
            <person name="Bowen J."/>
            <person name="Foster T.M."/>
            <person name="Erridge Z.A."/>
            <person name="Tiffin H."/>
            <person name="Waite C.N."/>
            <person name="Davies K.M."/>
            <person name="Grierson E.P."/>
            <person name="Laing W.A."/>
            <person name="Kirk R."/>
            <person name="Chen X."/>
            <person name="Wood M."/>
            <person name="Montefiori M."/>
            <person name="Brummell D.A."/>
            <person name="Schwinn K.E."/>
            <person name="Catanach A."/>
            <person name="Fullerton C."/>
            <person name="Li D."/>
            <person name="Meiyalaghan S."/>
            <person name="Nieuwenhuizen N."/>
            <person name="Read N."/>
            <person name="Prakash R."/>
            <person name="Hunter D."/>
            <person name="Zhang H."/>
            <person name="McKenzie M."/>
            <person name="Knabel M."/>
            <person name="Harris A."/>
            <person name="Allan A.C."/>
            <person name="Gleave A."/>
            <person name="Chen A."/>
            <person name="Janssen B.J."/>
            <person name="Plunkett B."/>
            <person name="Ampomah-Dwamena C."/>
            <person name="Voogd C."/>
            <person name="Leif D."/>
            <person name="Lafferty D."/>
            <person name="Souleyre E.J.F."/>
            <person name="Varkonyi-Gasic E."/>
            <person name="Gambi F."/>
            <person name="Hanley J."/>
            <person name="Yao J.L."/>
            <person name="Cheung J."/>
            <person name="David K.M."/>
            <person name="Warren B."/>
            <person name="Marsh K."/>
            <person name="Snowden K.C."/>
            <person name="Lin-Wang K."/>
            <person name="Brian L."/>
            <person name="Martinez-Sanchez M."/>
            <person name="Wang M."/>
            <person name="Ileperuma N."/>
            <person name="Macnee N."/>
            <person name="Campin R."/>
            <person name="McAtee P."/>
            <person name="Drummond R.S.M."/>
            <person name="Espley R.V."/>
            <person name="Ireland H.S."/>
            <person name="Wu R."/>
            <person name="Atkinson R.G."/>
            <person name="Karunairetnam S."/>
            <person name="Bulley S."/>
            <person name="Chunkath S."/>
            <person name="Hanley Z."/>
            <person name="Storey R."/>
            <person name="Thrimawithana A.H."/>
            <person name="Thomson S."/>
            <person name="David C."/>
            <person name="Testolin R."/>
            <person name="Huang H."/>
            <person name="Hellens R.P."/>
            <person name="Schaffer R.J."/>
        </authorList>
    </citation>
    <scope>NUCLEOTIDE SEQUENCE [LARGE SCALE GENOMIC DNA]</scope>
    <source>
        <strain evidence="13">cv. Red5</strain>
    </source>
</reference>
<comment type="subcellular location">
    <subcellularLocation>
        <location evidence="1 9">Nucleus</location>
    </subcellularLocation>
</comment>
<dbReference type="EMBL" id="NKQK01000013">
    <property type="protein sequence ID" value="PSS14430.1"/>
    <property type="molecule type" value="Genomic_DNA"/>
</dbReference>
<feature type="domain" description="B box-type" evidence="10">
    <location>
        <begin position="1"/>
        <end position="48"/>
    </location>
</feature>
<dbReference type="InterPro" id="IPR049808">
    <property type="entry name" value="CONSTANS-like_Bbox1"/>
</dbReference>
<evidence type="ECO:0000256" key="7">
    <source>
        <dbReference type="ARBA" id="ARBA00023242"/>
    </source>
</evidence>
<dbReference type="InterPro" id="IPR000315">
    <property type="entry name" value="Znf_B-box"/>
</dbReference>
<dbReference type="PROSITE" id="PS50119">
    <property type="entry name" value="ZF_BBOX"/>
    <property type="match status" value="1"/>
</dbReference>
<dbReference type="InterPro" id="IPR010402">
    <property type="entry name" value="CCT_domain"/>
</dbReference>
<evidence type="ECO:0000256" key="4">
    <source>
        <dbReference type="ARBA" id="ARBA00022737"/>
    </source>
</evidence>
<evidence type="ECO:0000256" key="1">
    <source>
        <dbReference type="ARBA" id="ARBA00004123"/>
    </source>
</evidence>
<dbReference type="GO" id="GO:0008270">
    <property type="term" value="F:zinc ion binding"/>
    <property type="evidence" value="ECO:0007669"/>
    <property type="project" value="UniProtKB-KW"/>
</dbReference>
<organism evidence="12 13">
    <name type="scientific">Actinidia chinensis var. chinensis</name>
    <name type="common">Chinese soft-hair kiwi</name>
    <dbReference type="NCBI Taxonomy" id="1590841"/>
    <lineage>
        <taxon>Eukaryota</taxon>
        <taxon>Viridiplantae</taxon>
        <taxon>Streptophyta</taxon>
        <taxon>Embryophyta</taxon>
        <taxon>Tracheophyta</taxon>
        <taxon>Spermatophyta</taxon>
        <taxon>Magnoliopsida</taxon>
        <taxon>eudicotyledons</taxon>
        <taxon>Gunneridae</taxon>
        <taxon>Pentapetalae</taxon>
        <taxon>asterids</taxon>
        <taxon>Ericales</taxon>
        <taxon>Actinidiaceae</taxon>
        <taxon>Actinidia</taxon>
    </lineage>
</organism>
<dbReference type="Gramene" id="PSS14430">
    <property type="protein sequence ID" value="PSS14430"/>
    <property type="gene ID" value="CEY00_Acc14998"/>
</dbReference>
<dbReference type="PROSITE" id="PS51017">
    <property type="entry name" value="CCT"/>
    <property type="match status" value="1"/>
</dbReference>
<dbReference type="Proteomes" id="UP000241394">
    <property type="component" value="Chromosome LG13"/>
</dbReference>
<evidence type="ECO:0000256" key="6">
    <source>
        <dbReference type="ARBA" id="ARBA00022833"/>
    </source>
</evidence>
<reference evidence="12 13" key="1">
    <citation type="submission" date="2017-07" db="EMBL/GenBank/DDBJ databases">
        <title>An improved, manually edited Actinidia chinensis var. chinensis (kiwifruit) genome highlights the challenges associated with draft genomes and gene prediction in plants.</title>
        <authorList>
            <person name="Pilkington S."/>
            <person name="Crowhurst R."/>
            <person name="Hilario E."/>
            <person name="Nardozza S."/>
            <person name="Fraser L."/>
            <person name="Peng Y."/>
            <person name="Gunaseelan K."/>
            <person name="Simpson R."/>
            <person name="Tahir J."/>
            <person name="Deroles S."/>
            <person name="Templeton K."/>
            <person name="Luo Z."/>
            <person name="Davy M."/>
            <person name="Cheng C."/>
            <person name="Mcneilage M."/>
            <person name="Scaglione D."/>
            <person name="Liu Y."/>
            <person name="Zhang Q."/>
            <person name="Datson P."/>
            <person name="De Silva N."/>
            <person name="Gardiner S."/>
            <person name="Bassett H."/>
            <person name="Chagne D."/>
            <person name="Mccallum J."/>
            <person name="Dzierzon H."/>
            <person name="Deng C."/>
            <person name="Wang Y.-Y."/>
            <person name="Barron N."/>
            <person name="Manako K."/>
            <person name="Bowen J."/>
            <person name="Foster T."/>
            <person name="Erridge Z."/>
            <person name="Tiffin H."/>
            <person name="Waite C."/>
            <person name="Davies K."/>
            <person name="Grierson E."/>
            <person name="Laing W."/>
            <person name="Kirk R."/>
            <person name="Chen X."/>
            <person name="Wood M."/>
            <person name="Montefiori M."/>
            <person name="Brummell D."/>
            <person name="Schwinn K."/>
            <person name="Catanach A."/>
            <person name="Fullerton C."/>
            <person name="Li D."/>
            <person name="Meiyalaghan S."/>
            <person name="Nieuwenhuizen N."/>
            <person name="Read N."/>
            <person name="Prakash R."/>
            <person name="Hunter D."/>
            <person name="Zhang H."/>
            <person name="Mckenzie M."/>
            <person name="Knabel M."/>
            <person name="Harris A."/>
            <person name="Allan A."/>
            <person name="Chen A."/>
            <person name="Janssen B."/>
            <person name="Plunkett B."/>
            <person name="Dwamena C."/>
            <person name="Voogd C."/>
            <person name="Leif D."/>
            <person name="Lafferty D."/>
            <person name="Souleyre E."/>
            <person name="Varkonyi-Gasic E."/>
            <person name="Gambi F."/>
            <person name="Hanley J."/>
            <person name="Yao J.-L."/>
            <person name="Cheung J."/>
            <person name="David K."/>
            <person name="Warren B."/>
            <person name="Marsh K."/>
            <person name="Snowden K."/>
            <person name="Lin-Wang K."/>
            <person name="Brian L."/>
            <person name="Martinez-Sanchez M."/>
            <person name="Wang M."/>
            <person name="Ileperuma N."/>
            <person name="Macnee N."/>
            <person name="Campin R."/>
            <person name="Mcatee P."/>
            <person name="Drummond R."/>
            <person name="Espley R."/>
            <person name="Ireland H."/>
            <person name="Wu R."/>
            <person name="Atkinson R."/>
            <person name="Karunairetnam S."/>
            <person name="Bulley S."/>
            <person name="Chunkath S."/>
            <person name="Hanley Z."/>
            <person name="Storey R."/>
            <person name="Thrimawithana A."/>
            <person name="Thomson S."/>
            <person name="David C."/>
            <person name="Testolin R."/>
        </authorList>
    </citation>
    <scope>NUCLEOTIDE SEQUENCE [LARGE SCALE GENOMIC DNA]</scope>
    <source>
        <strain evidence="13">cv. Red5</strain>
        <tissue evidence="12">Young leaf</tissue>
    </source>
</reference>
<dbReference type="CDD" id="cd19821">
    <property type="entry name" value="Bbox1_BBX-like"/>
    <property type="match status" value="1"/>
</dbReference>
<dbReference type="OrthoDB" id="900419at2759"/>
<sequence>MEPPLCEFCWVLGAVVYCKSDSARLCLSCDSVVHSANQLSRRHTRSLLCDNCGSQPAIVRCLFRKMSLCESCDWNGNACSGLGHSHQALRFYSGCPSRAEFWRIWSSVIDGNCLEICSEPTRNEESDGLALSKLNELQPCGKLEPWVCPSSVIPNYLPPCSKDQELIFPRGPNTAKGYSIYKNLEFHDDGNLCEGLNVYDALNFWRFDEISDAVRGDSRFHFEDGGTDCQLMEKNVSVPESNGHAKNALEASSSAQKECLASQSSHVAGSDDFMQAVSSSANCMLLNPISNRNINLGFPNGHTSNLSLSPSNITGESSAADSKDCSLAPVFLMGESPWESNLEVSCPQAREKAKMRYNEKKKTRMFGKHIRYESRKARADTRKRVKGRFMKAGEA</sequence>
<dbReference type="Pfam" id="PF06203">
    <property type="entry name" value="CCT"/>
    <property type="match status" value="1"/>
</dbReference>
<dbReference type="STRING" id="1590841.A0A2R6QTJ3"/>
<dbReference type="InParanoid" id="A0A2R6QTJ3"/>
<dbReference type="AlphaFoldDB" id="A0A2R6QTJ3"/>
<accession>A0A2R6QTJ3</accession>
<name>A0A2R6QTJ3_ACTCC</name>
<evidence type="ECO:0000256" key="5">
    <source>
        <dbReference type="ARBA" id="ARBA00022771"/>
    </source>
</evidence>
<feature type="domain" description="CCT" evidence="11">
    <location>
        <begin position="350"/>
        <end position="392"/>
    </location>
</feature>
<dbReference type="PANTHER" id="PTHR31717">
    <property type="entry name" value="ZINC FINGER PROTEIN CONSTANS-LIKE 10"/>
    <property type="match status" value="1"/>
</dbReference>
<comment type="similarity">
    <text evidence="2">Belongs to the CONSTANS family.</text>
</comment>
<dbReference type="GO" id="GO:0006355">
    <property type="term" value="P:regulation of DNA-templated transcription"/>
    <property type="evidence" value="ECO:0007669"/>
    <property type="project" value="UniProtKB-ARBA"/>
</dbReference>
<protein>
    <submittedName>
        <fullName evidence="12">Zinc finger protein like</fullName>
    </submittedName>
</protein>
<evidence type="ECO:0000256" key="2">
    <source>
        <dbReference type="ARBA" id="ARBA00010024"/>
    </source>
</evidence>
<evidence type="ECO:0000259" key="10">
    <source>
        <dbReference type="PROSITE" id="PS50119"/>
    </source>
</evidence>
<keyword evidence="5 8" id="KW-0863">Zinc-finger</keyword>
<keyword evidence="6" id="KW-0862">Zinc</keyword>
<proteinExistence type="inferred from homology"/>
<keyword evidence="3" id="KW-0479">Metal-binding</keyword>
<dbReference type="GO" id="GO:0005634">
    <property type="term" value="C:nucleus"/>
    <property type="evidence" value="ECO:0007669"/>
    <property type="project" value="UniProtKB-SubCell"/>
</dbReference>
<comment type="caution">
    <text evidence="12">The sequence shown here is derived from an EMBL/GenBank/DDBJ whole genome shotgun (WGS) entry which is preliminary data.</text>
</comment>
<evidence type="ECO:0000256" key="8">
    <source>
        <dbReference type="PROSITE-ProRule" id="PRU00024"/>
    </source>
</evidence>
<evidence type="ECO:0000313" key="13">
    <source>
        <dbReference type="Proteomes" id="UP000241394"/>
    </source>
</evidence>
<evidence type="ECO:0000313" key="12">
    <source>
        <dbReference type="EMBL" id="PSS14430.1"/>
    </source>
</evidence>